<sequence length="100" mass="11073">MSRRSVLMEALAATPRDLARTLRRVDDVQAARQDTSSGRSIMDIIEHLREEEALYLARWQSALTHVDGGQASAYPPVSEPSVQRSLADLVAELADRRAVT</sequence>
<feature type="non-terminal residue" evidence="1">
    <location>
        <position position="100"/>
    </location>
</feature>
<dbReference type="SUPFAM" id="SSF109854">
    <property type="entry name" value="DinB/YfiT-like putative metalloenzymes"/>
    <property type="match status" value="1"/>
</dbReference>
<dbReference type="InterPro" id="IPR034660">
    <property type="entry name" value="DinB/YfiT-like"/>
</dbReference>
<dbReference type="EMBL" id="CADCTR010003345">
    <property type="protein sequence ID" value="CAA9395674.1"/>
    <property type="molecule type" value="Genomic_DNA"/>
</dbReference>
<accession>A0A6J4NS04</accession>
<name>A0A6J4NS04_9CHLR</name>
<evidence type="ECO:0008006" key="2">
    <source>
        <dbReference type="Google" id="ProtNLM"/>
    </source>
</evidence>
<organism evidence="1">
    <name type="scientific">uncultured Chloroflexia bacterium</name>
    <dbReference type="NCBI Taxonomy" id="1672391"/>
    <lineage>
        <taxon>Bacteria</taxon>
        <taxon>Bacillati</taxon>
        <taxon>Chloroflexota</taxon>
        <taxon>Chloroflexia</taxon>
        <taxon>environmental samples</taxon>
    </lineage>
</organism>
<protein>
    <recommendedName>
        <fullName evidence="2">DinB-like domain-containing protein</fullName>
    </recommendedName>
</protein>
<dbReference type="AlphaFoldDB" id="A0A6J4NS04"/>
<gene>
    <name evidence="1" type="ORF">AVDCRST_MAG93-9958</name>
</gene>
<evidence type="ECO:0000313" key="1">
    <source>
        <dbReference type="EMBL" id="CAA9395674.1"/>
    </source>
</evidence>
<proteinExistence type="predicted"/>
<dbReference type="Gene3D" id="1.20.120.450">
    <property type="entry name" value="dinb family like domain"/>
    <property type="match status" value="1"/>
</dbReference>
<reference evidence="1" key="1">
    <citation type="submission" date="2020-02" db="EMBL/GenBank/DDBJ databases">
        <authorList>
            <person name="Meier V. D."/>
        </authorList>
    </citation>
    <scope>NUCLEOTIDE SEQUENCE</scope>
    <source>
        <strain evidence="1">AVDCRST_MAG93</strain>
    </source>
</reference>